<evidence type="ECO:0000313" key="6">
    <source>
        <dbReference type="Proteomes" id="UP000276309"/>
    </source>
</evidence>
<dbReference type="GO" id="GO:0008710">
    <property type="term" value="F:8-amino-7-oxononanoate synthase activity"/>
    <property type="evidence" value="ECO:0007669"/>
    <property type="project" value="TreeGrafter"/>
</dbReference>
<dbReference type="AlphaFoldDB" id="A0A3G2L5I4"/>
<keyword evidence="6" id="KW-1185">Reference proteome</keyword>
<dbReference type="InterPro" id="IPR015421">
    <property type="entry name" value="PyrdxlP-dep_Trfase_major"/>
</dbReference>
<evidence type="ECO:0000256" key="3">
    <source>
        <dbReference type="ARBA" id="ARBA00022898"/>
    </source>
</evidence>
<dbReference type="GO" id="GO:0008483">
    <property type="term" value="F:transaminase activity"/>
    <property type="evidence" value="ECO:0007669"/>
    <property type="project" value="UniProtKB-KW"/>
</dbReference>
<dbReference type="SUPFAM" id="SSF53383">
    <property type="entry name" value="PLP-dependent transferases"/>
    <property type="match status" value="1"/>
</dbReference>
<accession>A0A3G2L5I4</accession>
<dbReference type="InterPro" id="IPR004839">
    <property type="entry name" value="Aminotransferase_I/II_large"/>
</dbReference>
<keyword evidence="2 5" id="KW-0808">Transferase</keyword>
<dbReference type="KEGG" id="emar:D1013_09255"/>
<dbReference type="InterPro" id="IPR016181">
    <property type="entry name" value="Acyl_CoA_acyltransferase"/>
</dbReference>
<dbReference type="InterPro" id="IPR015424">
    <property type="entry name" value="PyrdxlP-dep_Trfase"/>
</dbReference>
<evidence type="ECO:0000256" key="1">
    <source>
        <dbReference type="ARBA" id="ARBA00001933"/>
    </source>
</evidence>
<feature type="domain" description="Aminotransferase class I/classII large" evidence="4">
    <location>
        <begin position="47"/>
        <end position="391"/>
    </location>
</feature>
<dbReference type="InterPro" id="IPR050087">
    <property type="entry name" value="AON_synthase_class-II"/>
</dbReference>
<dbReference type="PANTHER" id="PTHR13693:SF100">
    <property type="entry name" value="8-AMINO-7-OXONONANOATE SYNTHASE"/>
    <property type="match status" value="1"/>
</dbReference>
<evidence type="ECO:0000256" key="2">
    <source>
        <dbReference type="ARBA" id="ARBA00022679"/>
    </source>
</evidence>
<keyword evidence="5" id="KW-0032">Aminotransferase</keyword>
<dbReference type="RefSeq" id="WP_121848551.1">
    <property type="nucleotide sequence ID" value="NZ_CP032050.1"/>
</dbReference>
<gene>
    <name evidence="5" type="ORF">D1013_09255</name>
</gene>
<evidence type="ECO:0000259" key="4">
    <source>
        <dbReference type="Pfam" id="PF00155"/>
    </source>
</evidence>
<dbReference type="SUPFAM" id="SSF55729">
    <property type="entry name" value="Acyl-CoA N-acyltransferases (Nat)"/>
    <property type="match status" value="1"/>
</dbReference>
<evidence type="ECO:0000313" key="5">
    <source>
        <dbReference type="EMBL" id="AYN67535.1"/>
    </source>
</evidence>
<reference evidence="5 6" key="1">
    <citation type="submission" date="2018-08" db="EMBL/GenBank/DDBJ databases">
        <title>The reduced genetic potential of extracellular carbohydrate catabolism in Euzebyella marina RN62, a Flavobacteriia bacterium isolated from the hadal water.</title>
        <authorList>
            <person name="Xue C."/>
        </authorList>
    </citation>
    <scope>NUCLEOTIDE SEQUENCE [LARGE SCALE GENOMIC DNA]</scope>
    <source>
        <strain evidence="5 6">RN62</strain>
    </source>
</reference>
<dbReference type="Gene3D" id="3.90.1150.10">
    <property type="entry name" value="Aspartate Aminotransferase, domain 1"/>
    <property type="match status" value="1"/>
</dbReference>
<dbReference type="InterPro" id="IPR015422">
    <property type="entry name" value="PyrdxlP-dep_Trfase_small"/>
</dbReference>
<dbReference type="GO" id="GO:0030170">
    <property type="term" value="F:pyridoxal phosphate binding"/>
    <property type="evidence" value="ECO:0007669"/>
    <property type="project" value="InterPro"/>
</dbReference>
<dbReference type="PANTHER" id="PTHR13693">
    <property type="entry name" value="CLASS II AMINOTRANSFERASE/8-AMINO-7-OXONONANOATE SYNTHASE"/>
    <property type="match status" value="1"/>
</dbReference>
<dbReference type="Gene3D" id="3.40.640.10">
    <property type="entry name" value="Type I PLP-dependent aspartate aminotransferase-like (Major domain)"/>
    <property type="match status" value="1"/>
</dbReference>
<name>A0A3G2L5I4_9FLAO</name>
<dbReference type="GO" id="GO:0009102">
    <property type="term" value="P:biotin biosynthetic process"/>
    <property type="evidence" value="ECO:0007669"/>
    <property type="project" value="TreeGrafter"/>
</dbReference>
<protein>
    <submittedName>
        <fullName evidence="5">Aminotransferase class I/II-fold pyridoxal phosphate-dependent enzyme</fullName>
    </submittedName>
</protein>
<keyword evidence="3" id="KW-0663">Pyridoxal phosphate</keyword>
<dbReference type="EMBL" id="CP032050">
    <property type="protein sequence ID" value="AYN67535.1"/>
    <property type="molecule type" value="Genomic_DNA"/>
</dbReference>
<sequence length="803" mass="92071">MAKIRHNNFLDTVHDLMTNASREGVLHLYAEGDHFTGRHISVKGKSLMHFGTTGYLGLEQDERLKSAAMAAIDNYGTQFPLSKSYISHPLYEQLEFHLNQMYGYPIVVTKNSTLGHLGVIPSIVGTNDAIILDHQVHWSVQSACRLLKSQGVALDMIRHNHLQMLEDRIKFHIKRRKIWYMADGIYSMFGDYAPVVQLMELAKKYPQLHLYFDDVHGMSWIGKNGTGYVLDQLKELSDQVLVFGTLSKTFGASGAVLICPNEKLYQKIKTFGGPLTFSAQLEPSAVGAAIASSKIHLSKEIYQLQEELSTRIQYFNDLLKLREVVIIDDNNSPVFYVGTGAPETGYKLVRRLMDDGFYTNLGMFPAVPVKNTGIRITISRHNQLDDIKALAEALEHHYPKVLQETVTSTDRIKRAFGIHSSSNPSFKNDSKLLVKVYQTIEKVDKELWDSNLGRNGLFNWDGLLWLEKNFKNNSAIENNWQFQYIIIQDSEGIPVLLTFMTISLWKDDMLSPENVSQELEAKRKGNPYYMTSKVLSMGSLFTEGKHIFLNEKHPLYKKALHLFILAIEKMEGDTGAQMVVFRDFSKENRLQSFLFNQGYMKIRMPDTCSLPLPLGITAESHIAQLSPRNRRHFRKEILPYEAEFQIEILQNVNSEEREHLYKLYLNVQKNNLGLNTFPLPISMLDQMASNPNWEFIILRLKSESGMPLIGVMFCYINTLGNYIPAFVGMDYRYITSYHLYRQLLYQTIKRAMALNLDKIDFGMTASFEKRKLGAQVHEVYAFLQTRDNYKLEFLGLMEGQNKS</sequence>
<proteinExistence type="predicted"/>
<comment type="cofactor">
    <cofactor evidence="1">
        <name>pyridoxal 5'-phosphate</name>
        <dbReference type="ChEBI" id="CHEBI:597326"/>
    </cofactor>
</comment>
<dbReference type="Pfam" id="PF00155">
    <property type="entry name" value="Aminotran_1_2"/>
    <property type="match status" value="1"/>
</dbReference>
<dbReference type="OrthoDB" id="9807157at2"/>
<organism evidence="5 6">
    <name type="scientific">Euzebyella marina</name>
    <dbReference type="NCBI Taxonomy" id="1761453"/>
    <lineage>
        <taxon>Bacteria</taxon>
        <taxon>Pseudomonadati</taxon>
        <taxon>Bacteroidota</taxon>
        <taxon>Flavobacteriia</taxon>
        <taxon>Flavobacteriales</taxon>
        <taxon>Flavobacteriaceae</taxon>
        <taxon>Euzebyella</taxon>
    </lineage>
</organism>
<dbReference type="Proteomes" id="UP000276309">
    <property type="component" value="Chromosome"/>
</dbReference>